<evidence type="ECO:0000313" key="2">
    <source>
        <dbReference type="Proteomes" id="UP000663852"/>
    </source>
</evidence>
<evidence type="ECO:0000313" key="1">
    <source>
        <dbReference type="EMBL" id="CAF1415417.1"/>
    </source>
</evidence>
<accession>A0A815LZK2</accession>
<sequence length="90" mass="10435">MRHTGGFYCDEWDNAFWQTSSRLNILRIFQFITAFRGPLSVVLYFTILLRHNSASIIVDITTHFQTKTKLVISKGLRSSVTQHLGKLLDY</sequence>
<organism evidence="1 2">
    <name type="scientific">Adineta ricciae</name>
    <name type="common">Rotifer</name>
    <dbReference type="NCBI Taxonomy" id="249248"/>
    <lineage>
        <taxon>Eukaryota</taxon>
        <taxon>Metazoa</taxon>
        <taxon>Spiralia</taxon>
        <taxon>Gnathifera</taxon>
        <taxon>Rotifera</taxon>
        <taxon>Eurotatoria</taxon>
        <taxon>Bdelloidea</taxon>
        <taxon>Adinetida</taxon>
        <taxon>Adinetidae</taxon>
        <taxon>Adineta</taxon>
    </lineage>
</organism>
<proteinExistence type="predicted"/>
<protein>
    <submittedName>
        <fullName evidence="1">Uncharacterized protein</fullName>
    </submittedName>
</protein>
<name>A0A815LZK2_ADIRI</name>
<dbReference type="Proteomes" id="UP000663852">
    <property type="component" value="Unassembled WGS sequence"/>
</dbReference>
<comment type="caution">
    <text evidence="1">The sequence shown here is derived from an EMBL/GenBank/DDBJ whole genome shotgun (WGS) entry which is preliminary data.</text>
</comment>
<reference evidence="1" key="1">
    <citation type="submission" date="2021-02" db="EMBL/GenBank/DDBJ databases">
        <authorList>
            <person name="Nowell W R."/>
        </authorList>
    </citation>
    <scope>NUCLEOTIDE SEQUENCE</scope>
</reference>
<dbReference type="EMBL" id="CAJNOJ010000357">
    <property type="protein sequence ID" value="CAF1415417.1"/>
    <property type="molecule type" value="Genomic_DNA"/>
</dbReference>
<gene>
    <name evidence="1" type="ORF">EDS130_LOCUS37052</name>
</gene>
<dbReference type="AlphaFoldDB" id="A0A815LZK2"/>